<proteinExistence type="predicted"/>
<keyword evidence="1" id="KW-0472">Membrane</keyword>
<dbReference type="AlphaFoldDB" id="B4D638"/>
<evidence type="ECO:0000313" key="2">
    <source>
        <dbReference type="EMBL" id="EDY18241.1"/>
    </source>
</evidence>
<dbReference type="Proteomes" id="UP000005824">
    <property type="component" value="Unassembled WGS sequence"/>
</dbReference>
<dbReference type="EMBL" id="ABVL01000014">
    <property type="protein sequence ID" value="EDY18241.1"/>
    <property type="molecule type" value="Genomic_DNA"/>
</dbReference>
<comment type="caution">
    <text evidence="2">The sequence shown here is derived from an EMBL/GenBank/DDBJ whole genome shotgun (WGS) entry which is preliminary data.</text>
</comment>
<reference evidence="2 3" key="1">
    <citation type="journal article" date="2011" name="J. Bacteriol.">
        <title>Genome sequence of Chthoniobacter flavus Ellin428, an aerobic heterotrophic soil bacterium.</title>
        <authorList>
            <person name="Kant R."/>
            <person name="van Passel M.W."/>
            <person name="Palva A."/>
            <person name="Lucas S."/>
            <person name="Lapidus A."/>
            <person name="Glavina Del Rio T."/>
            <person name="Dalin E."/>
            <person name="Tice H."/>
            <person name="Bruce D."/>
            <person name="Goodwin L."/>
            <person name="Pitluck S."/>
            <person name="Larimer F.W."/>
            <person name="Land M.L."/>
            <person name="Hauser L."/>
            <person name="Sangwan P."/>
            <person name="de Vos W.M."/>
            <person name="Janssen P.H."/>
            <person name="Smidt H."/>
        </authorList>
    </citation>
    <scope>NUCLEOTIDE SEQUENCE [LARGE SCALE GENOMIC DNA]</scope>
    <source>
        <strain evidence="2 3">Ellin428</strain>
    </source>
</reference>
<keyword evidence="3" id="KW-1185">Reference proteome</keyword>
<evidence type="ECO:0000313" key="3">
    <source>
        <dbReference type="Proteomes" id="UP000005824"/>
    </source>
</evidence>
<evidence type="ECO:0000256" key="1">
    <source>
        <dbReference type="SAM" id="Phobius"/>
    </source>
</evidence>
<feature type="transmembrane region" description="Helical" evidence="1">
    <location>
        <begin position="332"/>
        <end position="359"/>
    </location>
</feature>
<protein>
    <recommendedName>
        <fullName evidence="4">Glycosyltransferase RgtA/B/C/D-like domain-containing protein</fullName>
    </recommendedName>
</protein>
<feature type="transmembrane region" description="Helical" evidence="1">
    <location>
        <begin position="303"/>
        <end position="320"/>
    </location>
</feature>
<dbReference type="STRING" id="497964.CfE428DRAFT_4377"/>
<gene>
    <name evidence="2" type="ORF">CfE428DRAFT_4377</name>
</gene>
<keyword evidence="1" id="KW-1133">Transmembrane helix</keyword>
<feature type="transmembrane region" description="Helical" evidence="1">
    <location>
        <begin position="118"/>
        <end position="142"/>
    </location>
</feature>
<accession>B4D638</accession>
<evidence type="ECO:0008006" key="4">
    <source>
        <dbReference type="Google" id="ProtNLM"/>
    </source>
</evidence>
<feature type="transmembrane region" description="Helical" evidence="1">
    <location>
        <begin position="215"/>
        <end position="241"/>
    </location>
</feature>
<feature type="transmembrane region" description="Helical" evidence="1">
    <location>
        <begin position="253"/>
        <end position="275"/>
    </location>
</feature>
<feature type="transmembrane region" description="Helical" evidence="1">
    <location>
        <begin position="148"/>
        <end position="169"/>
    </location>
</feature>
<keyword evidence="1" id="KW-0812">Transmembrane</keyword>
<dbReference type="InParanoid" id="B4D638"/>
<feature type="transmembrane region" description="Helical" evidence="1">
    <location>
        <begin position="176"/>
        <end position="195"/>
    </location>
</feature>
<organism evidence="2 3">
    <name type="scientific">Chthoniobacter flavus Ellin428</name>
    <dbReference type="NCBI Taxonomy" id="497964"/>
    <lineage>
        <taxon>Bacteria</taxon>
        <taxon>Pseudomonadati</taxon>
        <taxon>Verrucomicrobiota</taxon>
        <taxon>Spartobacteria</taxon>
        <taxon>Chthoniobacterales</taxon>
        <taxon>Chthoniobacteraceae</taxon>
        <taxon>Chthoniobacter</taxon>
    </lineage>
</organism>
<name>B4D638_9BACT</name>
<sequence>MRHNSLLVKTALRLGWIILCLVLTLGVRCWNIREVFVEGHIYFLDPDCYSRMTRAKMIVEHPGTIVRHHDFENWPQGVTAHTTAPFDYLIVSLKWTLDGLFKVFGNAQKPSVLRAQTLDLAGALVSPLLGVAGALFLAWWLARFRVRFGGAALLFYALSPILVHGTVLGRPDHQSLLMLTLTVALGAELALARKAESPDAESLASERRWGLVSGIAWGMSLWVSLYEPIIMLVVTGALWLALDRRAFLSRPRVPGAVAGLAIVVFSILLEGWPVAMPDAAIRQYFGNWEGQIGELSRLSFVQLFPWVGWWCLASVVLLWLARREDRRALPMLVMLVVITALSMWQARWGYFLGIVFAWTLPWQMQALRRGWAAWLFFVVGWWPVMDAWDKSLFPDDLMQDQRNMKRAELVALRGLASNVMSQNGGPFLASWWLSPEIAYWSGQPGVAGSSHESLSGIVDTARFFLSGDAATAAEILRRRRVFWVVSDDSSRDVEMSAELLKEKPPEKPLAVTLWDHPEDAPDFLVEWSGRVAVRPDGLRFYRLYEVDNATLPK</sequence>
<feature type="transmembrane region" description="Helical" evidence="1">
    <location>
        <begin position="6"/>
        <end position="27"/>
    </location>
</feature>